<keyword evidence="5" id="KW-0723">Serine/threonine-protein kinase</keyword>
<dbReference type="Gene3D" id="3.30.200.20">
    <property type="entry name" value="Phosphorylase Kinase, domain 1"/>
    <property type="match status" value="1"/>
</dbReference>
<dbReference type="GO" id="GO:0004674">
    <property type="term" value="F:protein serine/threonine kinase activity"/>
    <property type="evidence" value="ECO:0007669"/>
    <property type="project" value="UniProtKB-KW"/>
</dbReference>
<protein>
    <submittedName>
        <fullName evidence="5">Serine/threonine protein kinase</fullName>
    </submittedName>
</protein>
<dbReference type="InterPro" id="IPR001245">
    <property type="entry name" value="Ser-Thr/Tyr_kinase_cat_dom"/>
</dbReference>
<dbReference type="GO" id="GO:0005737">
    <property type="term" value="C:cytoplasm"/>
    <property type="evidence" value="ECO:0007669"/>
    <property type="project" value="TreeGrafter"/>
</dbReference>
<keyword evidence="5" id="KW-0808">Transferase</keyword>
<dbReference type="PANTHER" id="PTHR48051:SF1">
    <property type="entry name" value="RAS SUPPRESSOR PROTEIN 1"/>
    <property type="match status" value="1"/>
</dbReference>
<accession>A0A238XPX0</accession>
<evidence type="ECO:0000313" key="6">
    <source>
        <dbReference type="Proteomes" id="UP000198310"/>
    </source>
</evidence>
<name>A0A238XPX0_9BACT</name>
<dbReference type="AlphaFoldDB" id="A0A238XPX0"/>
<dbReference type="InterPro" id="IPR000719">
    <property type="entry name" value="Prot_kinase_dom"/>
</dbReference>
<dbReference type="SUPFAM" id="SSF56112">
    <property type="entry name" value="Protein kinase-like (PK-like)"/>
    <property type="match status" value="1"/>
</dbReference>
<dbReference type="SMART" id="SM00369">
    <property type="entry name" value="LRR_TYP"/>
    <property type="match status" value="5"/>
</dbReference>
<keyword evidence="2" id="KW-0677">Repeat</keyword>
<dbReference type="InterPro" id="IPR017441">
    <property type="entry name" value="Protein_kinase_ATP_BS"/>
</dbReference>
<dbReference type="InterPro" id="IPR011009">
    <property type="entry name" value="Kinase-like_dom_sf"/>
</dbReference>
<dbReference type="PROSITE" id="PS51450">
    <property type="entry name" value="LRR"/>
    <property type="match status" value="1"/>
</dbReference>
<dbReference type="PANTHER" id="PTHR48051">
    <property type="match status" value="1"/>
</dbReference>
<keyword evidence="6" id="KW-1185">Reference proteome</keyword>
<gene>
    <name evidence="5" type="ORF">SAMN06269173_104297</name>
</gene>
<dbReference type="InterPro" id="IPR003591">
    <property type="entry name" value="Leu-rich_rpt_typical-subtyp"/>
</dbReference>
<dbReference type="SMART" id="SM00364">
    <property type="entry name" value="LRR_BAC"/>
    <property type="match status" value="5"/>
</dbReference>
<evidence type="ECO:0000256" key="2">
    <source>
        <dbReference type="ARBA" id="ARBA00022737"/>
    </source>
</evidence>
<dbReference type="Gene3D" id="3.80.10.10">
    <property type="entry name" value="Ribonuclease Inhibitor"/>
    <property type="match status" value="2"/>
</dbReference>
<dbReference type="CDD" id="cd00180">
    <property type="entry name" value="PKc"/>
    <property type="match status" value="1"/>
</dbReference>
<evidence type="ECO:0000259" key="4">
    <source>
        <dbReference type="PROSITE" id="PS50011"/>
    </source>
</evidence>
<dbReference type="Proteomes" id="UP000198310">
    <property type="component" value="Unassembled WGS sequence"/>
</dbReference>
<evidence type="ECO:0000256" key="3">
    <source>
        <dbReference type="PROSITE-ProRule" id="PRU10141"/>
    </source>
</evidence>
<dbReference type="Pfam" id="PF00560">
    <property type="entry name" value="LRR_1"/>
    <property type="match status" value="1"/>
</dbReference>
<keyword evidence="5" id="KW-0418">Kinase</keyword>
<dbReference type="PROSITE" id="PS00107">
    <property type="entry name" value="PROTEIN_KINASE_ATP"/>
    <property type="match status" value="1"/>
</dbReference>
<dbReference type="Pfam" id="PF07714">
    <property type="entry name" value="PK_Tyr_Ser-Thr"/>
    <property type="match status" value="1"/>
</dbReference>
<dbReference type="InterPro" id="IPR001611">
    <property type="entry name" value="Leu-rich_rpt"/>
</dbReference>
<evidence type="ECO:0000256" key="1">
    <source>
        <dbReference type="ARBA" id="ARBA00022614"/>
    </source>
</evidence>
<evidence type="ECO:0000313" key="5">
    <source>
        <dbReference type="EMBL" id="SNR61076.1"/>
    </source>
</evidence>
<dbReference type="PROSITE" id="PS50011">
    <property type="entry name" value="PROTEIN_KINASE_DOM"/>
    <property type="match status" value="1"/>
</dbReference>
<reference evidence="6" key="1">
    <citation type="submission" date="2017-06" db="EMBL/GenBank/DDBJ databases">
        <authorList>
            <person name="Varghese N."/>
            <person name="Submissions S."/>
        </authorList>
    </citation>
    <scope>NUCLEOTIDE SEQUENCE [LARGE SCALE GENOMIC DNA]</scope>
    <source>
        <strain evidence="6">DSM 28041</strain>
    </source>
</reference>
<dbReference type="SUPFAM" id="SSF52058">
    <property type="entry name" value="L domain-like"/>
    <property type="match status" value="1"/>
</dbReference>
<feature type="domain" description="Protein kinase" evidence="4">
    <location>
        <begin position="207"/>
        <end position="444"/>
    </location>
</feature>
<dbReference type="EMBL" id="FZNS01000004">
    <property type="protein sequence ID" value="SNR61076.1"/>
    <property type="molecule type" value="Genomic_DNA"/>
</dbReference>
<keyword evidence="3" id="KW-0547">Nucleotide-binding</keyword>
<keyword evidence="3" id="KW-0067">ATP-binding</keyword>
<dbReference type="RefSeq" id="WP_089332725.1">
    <property type="nucleotide sequence ID" value="NZ_FZNS01000004.1"/>
</dbReference>
<organism evidence="5 6">
    <name type="scientific">Hymenobacter mucosus</name>
    <dbReference type="NCBI Taxonomy" id="1411120"/>
    <lineage>
        <taxon>Bacteria</taxon>
        <taxon>Pseudomonadati</taxon>
        <taxon>Bacteroidota</taxon>
        <taxon>Cytophagia</taxon>
        <taxon>Cytophagales</taxon>
        <taxon>Hymenobacteraceae</taxon>
        <taxon>Hymenobacter</taxon>
    </lineage>
</organism>
<proteinExistence type="predicted"/>
<dbReference type="InterPro" id="IPR032675">
    <property type="entry name" value="LRR_dom_sf"/>
</dbReference>
<dbReference type="GO" id="GO:0005524">
    <property type="term" value="F:ATP binding"/>
    <property type="evidence" value="ECO:0007669"/>
    <property type="project" value="UniProtKB-UniRule"/>
</dbReference>
<feature type="binding site" evidence="3">
    <location>
        <position position="239"/>
    </location>
    <ligand>
        <name>ATP</name>
        <dbReference type="ChEBI" id="CHEBI:30616"/>
    </ligand>
</feature>
<dbReference type="Gene3D" id="1.10.510.10">
    <property type="entry name" value="Transferase(Phosphotransferase) domain 1"/>
    <property type="match status" value="1"/>
</dbReference>
<dbReference type="InterPro" id="IPR050216">
    <property type="entry name" value="LRR_domain-containing"/>
</dbReference>
<sequence length="444" mass="47258">MHTLEQLRSGQLAGSTRLDLSCGLTEFPVEIFTLADSLEILNLSGNALSTLPNDLGRLHKLRVLFCSDNQFTEVPAVLGQCPHLSMIGFKANQIRTLPAEALTPALRWLILTDNALTTLPDELGSCPLLQKLMLAGNYLTALPETLAACTNLELLRIADNELAALPQWLLSMPRLSWLAYAGNPFCEAAEATVLAQYPIDTISWPSLTVEQQLGEGASGVIYRGQWQRPGGAAEPVALKLFKGAVTSDGLPHSEMAACSSAGAHPNLIAVHGKIGQHPAGQEGLVLELIDPAFGNLAGPPSLASCTRDVYAPGTSFSPTTALRIAEGIAAAAQHLHSRGILHGDLYAHNILNTTDGTSLLGDFGAACFFGPDDATVAQALQHLEVRAFGCLLEELLAHCTMPSNSAAFQLLSNLQQRCFHPTPTSRPLFTEIQEILANARAAIA</sequence>
<keyword evidence="1" id="KW-0433">Leucine-rich repeat</keyword>